<accession>A0A9D4U147</accession>
<protein>
    <submittedName>
        <fullName evidence="2">Uncharacterized protein</fullName>
    </submittedName>
</protein>
<sequence length="140" mass="15993">MVLCMDDDNITTEHKDEKDDQEGELHATIESSHVDEQVTKFVVDDKADDISNRKDEDVYILDMSWMEEDDPKSAYEEYQHFIRDESSKVSLQGKETHIDHEGGGNGDNVTKKDKSLSESCAADDMDASSRKSNRKRKGYK</sequence>
<dbReference type="AlphaFoldDB" id="A0A9D4U147"/>
<evidence type="ECO:0000313" key="2">
    <source>
        <dbReference type="EMBL" id="KAI5059458.1"/>
    </source>
</evidence>
<dbReference type="Proteomes" id="UP000886520">
    <property type="component" value="Chromosome 25"/>
</dbReference>
<evidence type="ECO:0000256" key="1">
    <source>
        <dbReference type="SAM" id="MobiDB-lite"/>
    </source>
</evidence>
<feature type="compositionally biased region" description="Acidic residues" evidence="1">
    <location>
        <begin position="1"/>
        <end position="10"/>
    </location>
</feature>
<dbReference type="EMBL" id="JABFUD020000025">
    <property type="protein sequence ID" value="KAI5059458.1"/>
    <property type="molecule type" value="Genomic_DNA"/>
</dbReference>
<proteinExistence type="predicted"/>
<feature type="compositionally biased region" description="Basic and acidic residues" evidence="1">
    <location>
        <begin position="11"/>
        <end position="23"/>
    </location>
</feature>
<name>A0A9D4U147_ADICA</name>
<comment type="caution">
    <text evidence="2">The sequence shown here is derived from an EMBL/GenBank/DDBJ whole genome shotgun (WGS) entry which is preliminary data.</text>
</comment>
<gene>
    <name evidence="2" type="ORF">GOP47_0025777</name>
</gene>
<reference evidence="2" key="1">
    <citation type="submission" date="2021-01" db="EMBL/GenBank/DDBJ databases">
        <title>Adiantum capillus-veneris genome.</title>
        <authorList>
            <person name="Fang Y."/>
            <person name="Liao Q."/>
        </authorList>
    </citation>
    <scope>NUCLEOTIDE SEQUENCE</scope>
    <source>
        <strain evidence="2">H3</strain>
        <tissue evidence="2">Leaf</tissue>
    </source>
</reference>
<feature type="region of interest" description="Disordered" evidence="1">
    <location>
        <begin position="1"/>
        <end position="23"/>
    </location>
</feature>
<feature type="region of interest" description="Disordered" evidence="1">
    <location>
        <begin position="86"/>
        <end position="140"/>
    </location>
</feature>
<feature type="compositionally biased region" description="Basic residues" evidence="1">
    <location>
        <begin position="131"/>
        <end position="140"/>
    </location>
</feature>
<evidence type="ECO:0000313" key="3">
    <source>
        <dbReference type="Proteomes" id="UP000886520"/>
    </source>
</evidence>
<organism evidence="2 3">
    <name type="scientific">Adiantum capillus-veneris</name>
    <name type="common">Maidenhair fern</name>
    <dbReference type="NCBI Taxonomy" id="13818"/>
    <lineage>
        <taxon>Eukaryota</taxon>
        <taxon>Viridiplantae</taxon>
        <taxon>Streptophyta</taxon>
        <taxon>Embryophyta</taxon>
        <taxon>Tracheophyta</taxon>
        <taxon>Polypodiopsida</taxon>
        <taxon>Polypodiidae</taxon>
        <taxon>Polypodiales</taxon>
        <taxon>Pteridineae</taxon>
        <taxon>Pteridaceae</taxon>
        <taxon>Vittarioideae</taxon>
        <taxon>Adiantum</taxon>
    </lineage>
</organism>
<dbReference type="OrthoDB" id="1841162at2759"/>
<keyword evidence="3" id="KW-1185">Reference proteome</keyword>